<name>A0A382YD35_9ZZZZ</name>
<dbReference type="Pfam" id="PF01478">
    <property type="entry name" value="Peptidase_A24"/>
    <property type="match status" value="1"/>
</dbReference>
<evidence type="ECO:0008006" key="11">
    <source>
        <dbReference type="Google" id="ProtNLM"/>
    </source>
</evidence>
<keyword evidence="4 7" id="KW-0812">Transmembrane</keyword>
<keyword evidence="6 7" id="KW-0472">Membrane</keyword>
<feature type="non-terminal residue" evidence="10">
    <location>
        <position position="201"/>
    </location>
</feature>
<dbReference type="AlphaFoldDB" id="A0A382YD35"/>
<dbReference type="PANTHER" id="PTHR30487:SF0">
    <property type="entry name" value="PREPILIN LEADER PEPTIDASE_N-METHYLTRANSFERASE-RELATED"/>
    <property type="match status" value="1"/>
</dbReference>
<evidence type="ECO:0000259" key="8">
    <source>
        <dbReference type="Pfam" id="PF01478"/>
    </source>
</evidence>
<feature type="transmembrane region" description="Helical" evidence="7">
    <location>
        <begin position="153"/>
        <end position="175"/>
    </location>
</feature>
<dbReference type="InterPro" id="IPR010627">
    <property type="entry name" value="Prepilin_pept_A24_N"/>
</dbReference>
<protein>
    <recommendedName>
        <fullName evidence="11">Peptidase A24A N-terminal domain-containing protein</fullName>
    </recommendedName>
</protein>
<evidence type="ECO:0000256" key="4">
    <source>
        <dbReference type="ARBA" id="ARBA00022692"/>
    </source>
</evidence>
<dbReference type="Pfam" id="PF06750">
    <property type="entry name" value="A24_N_bact"/>
    <property type="match status" value="1"/>
</dbReference>
<feature type="transmembrane region" description="Helical" evidence="7">
    <location>
        <begin position="123"/>
        <end position="141"/>
    </location>
</feature>
<dbReference type="GO" id="GO:0005886">
    <property type="term" value="C:plasma membrane"/>
    <property type="evidence" value="ECO:0007669"/>
    <property type="project" value="UniProtKB-SubCell"/>
</dbReference>
<dbReference type="GO" id="GO:0004190">
    <property type="term" value="F:aspartic-type endopeptidase activity"/>
    <property type="evidence" value="ECO:0007669"/>
    <property type="project" value="InterPro"/>
</dbReference>
<evidence type="ECO:0000313" key="10">
    <source>
        <dbReference type="EMBL" id="SVD80909.1"/>
    </source>
</evidence>
<evidence type="ECO:0000256" key="7">
    <source>
        <dbReference type="SAM" id="Phobius"/>
    </source>
</evidence>
<feature type="transmembrane region" description="Helical" evidence="7">
    <location>
        <begin position="98"/>
        <end position="116"/>
    </location>
</feature>
<evidence type="ECO:0000256" key="1">
    <source>
        <dbReference type="ARBA" id="ARBA00004651"/>
    </source>
</evidence>
<feature type="domain" description="Prepilin type IV endopeptidase peptidase" evidence="8">
    <location>
        <begin position="105"/>
        <end position="199"/>
    </location>
</feature>
<accession>A0A382YD35</accession>
<dbReference type="Gene3D" id="1.20.120.1220">
    <property type="match status" value="1"/>
</dbReference>
<evidence type="ECO:0000256" key="2">
    <source>
        <dbReference type="ARBA" id="ARBA00005801"/>
    </source>
</evidence>
<dbReference type="PANTHER" id="PTHR30487">
    <property type="entry name" value="TYPE 4 PREPILIN-LIKE PROTEINS LEADER PEPTIDE-PROCESSING ENZYME"/>
    <property type="match status" value="1"/>
</dbReference>
<evidence type="ECO:0000256" key="6">
    <source>
        <dbReference type="ARBA" id="ARBA00023136"/>
    </source>
</evidence>
<feature type="domain" description="Prepilin peptidase A24 N-terminal" evidence="9">
    <location>
        <begin position="11"/>
        <end position="93"/>
    </location>
</feature>
<organism evidence="10">
    <name type="scientific">marine metagenome</name>
    <dbReference type="NCBI Taxonomy" id="408172"/>
    <lineage>
        <taxon>unclassified sequences</taxon>
        <taxon>metagenomes</taxon>
        <taxon>ecological metagenomes</taxon>
    </lineage>
</organism>
<dbReference type="EMBL" id="UINC01174675">
    <property type="protein sequence ID" value="SVD80909.1"/>
    <property type="molecule type" value="Genomic_DNA"/>
</dbReference>
<keyword evidence="5 7" id="KW-1133">Transmembrane helix</keyword>
<proteinExistence type="inferred from homology"/>
<keyword evidence="3" id="KW-1003">Cell membrane</keyword>
<dbReference type="GO" id="GO:0006465">
    <property type="term" value="P:signal peptide processing"/>
    <property type="evidence" value="ECO:0007669"/>
    <property type="project" value="TreeGrafter"/>
</dbReference>
<gene>
    <name evidence="10" type="ORF">METZ01_LOCUS433763</name>
</gene>
<sequence>MLLFELTLYFLFGLAVGSFSNVCIYRIPLKQSIILPRSHCPDCKTPLPYYYNIPLLSYLYLQGRCNYCQKPIRQDYFIVELLTAFLYLYYGWQYGYSFNLLYFFLLIPTFIIIFCIDYKNSVIPDLVVLIIGILGLIKFWIPDLDPLFTPLYSSALGALLALIFIGGLIVFYLYVRKIEAMGLGDLKLFITLGFLFGLHGI</sequence>
<dbReference type="InterPro" id="IPR000045">
    <property type="entry name" value="Prepilin_IV_endopep_pep"/>
</dbReference>
<feature type="transmembrane region" description="Helical" evidence="7">
    <location>
        <begin position="6"/>
        <end position="27"/>
    </location>
</feature>
<evidence type="ECO:0000256" key="5">
    <source>
        <dbReference type="ARBA" id="ARBA00022989"/>
    </source>
</evidence>
<comment type="similarity">
    <text evidence="2">Belongs to the peptidase A24 family.</text>
</comment>
<comment type="subcellular location">
    <subcellularLocation>
        <location evidence="1">Cell membrane</location>
        <topology evidence="1">Multi-pass membrane protein</topology>
    </subcellularLocation>
</comment>
<evidence type="ECO:0000256" key="3">
    <source>
        <dbReference type="ARBA" id="ARBA00022475"/>
    </source>
</evidence>
<dbReference type="InterPro" id="IPR050882">
    <property type="entry name" value="Prepilin_peptidase/N-MTase"/>
</dbReference>
<reference evidence="10" key="1">
    <citation type="submission" date="2018-05" db="EMBL/GenBank/DDBJ databases">
        <authorList>
            <person name="Lanie J.A."/>
            <person name="Ng W.-L."/>
            <person name="Kazmierczak K.M."/>
            <person name="Andrzejewski T.M."/>
            <person name="Davidsen T.M."/>
            <person name="Wayne K.J."/>
            <person name="Tettelin H."/>
            <person name="Glass J.I."/>
            <person name="Rusch D."/>
            <person name="Podicherti R."/>
            <person name="Tsui H.-C.T."/>
            <person name="Winkler M.E."/>
        </authorList>
    </citation>
    <scope>NUCLEOTIDE SEQUENCE</scope>
</reference>
<evidence type="ECO:0000259" key="9">
    <source>
        <dbReference type="Pfam" id="PF06750"/>
    </source>
</evidence>